<keyword evidence="1" id="KW-0328">Glycosyltransferase</keyword>
<evidence type="ECO:0000256" key="1">
    <source>
        <dbReference type="ARBA" id="ARBA00022676"/>
    </source>
</evidence>
<sequence>MRKEYQFLDEKIVPKSRWQSAINELEGEGSIVIATFVNPFSYSILQSRPELVEQFNYIFSDGILHTKLHNLFCDNKIDRVSFDLSSIAKDTLLRAENKGLRVAFIGGKPEHAAVLEQKMKELFPQLQVCICRDGYFDNDEQKSQAVDEIMLAKPDIVIVGMGTPLQEEFLLKCVAKNTSANEFYTCGGFLEQTATKGDYYHPLVKKLGIRWLQRAILHSHVRKRIFKDYPKFVLNYIKSHL</sequence>
<dbReference type="InterPro" id="IPR004629">
    <property type="entry name" value="WecG_TagA_CpsF"/>
</dbReference>
<evidence type="ECO:0000313" key="4">
    <source>
        <dbReference type="Proteomes" id="UP000665025"/>
    </source>
</evidence>
<name>A0ABX7V6L8_9GAMM</name>
<proteinExistence type="predicted"/>
<dbReference type="Pfam" id="PF03808">
    <property type="entry name" value="Glyco_tran_WecG"/>
    <property type="match status" value="1"/>
</dbReference>
<reference evidence="3 4" key="1">
    <citation type="submission" date="2021-03" db="EMBL/GenBank/DDBJ databases">
        <title>Complete Genome of Pseudoalteromonas viridis Strain BBR56, a new biocontrol bacterial candidate.</title>
        <authorList>
            <person name="Handayani D.P."/>
            <person name="Isnansetyo A."/>
            <person name="Istiqomah I."/>
            <person name="Jumina J."/>
        </authorList>
    </citation>
    <scope>NUCLEOTIDE SEQUENCE [LARGE SCALE GENOMIC DNA]</scope>
    <source>
        <strain evidence="3 4">BBR56</strain>
    </source>
</reference>
<dbReference type="EMBL" id="CP072425">
    <property type="protein sequence ID" value="QTL36100.1"/>
    <property type="molecule type" value="Genomic_DNA"/>
</dbReference>
<evidence type="ECO:0000256" key="2">
    <source>
        <dbReference type="ARBA" id="ARBA00022679"/>
    </source>
</evidence>
<dbReference type="Proteomes" id="UP000665025">
    <property type="component" value="Chromosome 1"/>
</dbReference>
<gene>
    <name evidence="3" type="ORF">J5X90_03360</name>
</gene>
<dbReference type="PANTHER" id="PTHR34136">
    <property type="match status" value="1"/>
</dbReference>
<dbReference type="PANTHER" id="PTHR34136:SF1">
    <property type="entry name" value="UDP-N-ACETYL-D-MANNOSAMINURONIC ACID TRANSFERASE"/>
    <property type="match status" value="1"/>
</dbReference>
<keyword evidence="2" id="KW-0808">Transferase</keyword>
<evidence type="ECO:0000313" key="3">
    <source>
        <dbReference type="EMBL" id="QTL36100.1"/>
    </source>
</evidence>
<organism evidence="3 4">
    <name type="scientific">Pseudoalteromonas viridis</name>
    <dbReference type="NCBI Taxonomy" id="339617"/>
    <lineage>
        <taxon>Bacteria</taxon>
        <taxon>Pseudomonadati</taxon>
        <taxon>Pseudomonadota</taxon>
        <taxon>Gammaproteobacteria</taxon>
        <taxon>Alteromonadales</taxon>
        <taxon>Pseudoalteromonadaceae</taxon>
        <taxon>Pseudoalteromonas</taxon>
    </lineage>
</organism>
<keyword evidence="4" id="KW-1185">Reference proteome</keyword>
<accession>A0ABX7V6L8</accession>
<dbReference type="RefSeq" id="WP_209052772.1">
    <property type="nucleotide sequence ID" value="NZ_CP072425.1"/>
</dbReference>
<dbReference type="CDD" id="cd06533">
    <property type="entry name" value="Glyco_transf_WecG_TagA"/>
    <property type="match status" value="1"/>
</dbReference>
<protein>
    <submittedName>
        <fullName evidence="3">WecB/TagA/CpsF family glycosyltransferase</fullName>
    </submittedName>
</protein>